<organism evidence="7">
    <name type="scientific">uncultured Thermomicrobiales bacterium</name>
    <dbReference type="NCBI Taxonomy" id="1645740"/>
    <lineage>
        <taxon>Bacteria</taxon>
        <taxon>Pseudomonadati</taxon>
        <taxon>Thermomicrobiota</taxon>
        <taxon>Thermomicrobia</taxon>
        <taxon>Thermomicrobiales</taxon>
        <taxon>environmental samples</taxon>
    </lineage>
</organism>
<keyword evidence="4" id="KW-0472">Membrane</keyword>
<evidence type="ECO:0000256" key="3">
    <source>
        <dbReference type="ARBA" id="ARBA00022989"/>
    </source>
</evidence>
<evidence type="ECO:0000256" key="4">
    <source>
        <dbReference type="ARBA" id="ARBA00023136"/>
    </source>
</evidence>
<feature type="signal peptide" evidence="6">
    <location>
        <begin position="1"/>
        <end position="26"/>
    </location>
</feature>
<dbReference type="AlphaFoldDB" id="A0A6J4VJF2"/>
<evidence type="ECO:0000313" key="7">
    <source>
        <dbReference type="EMBL" id="CAA9580396.1"/>
    </source>
</evidence>
<feature type="region of interest" description="Disordered" evidence="5">
    <location>
        <begin position="231"/>
        <end position="250"/>
    </location>
</feature>
<sequence length="591" mass="61291">MPRRRCSWFLVLALVAILLAPGTGGAWQDGTPAAQGYRGVDSPQGYRGAFADLVGEIDAFWSATFETAGAVYASPGVVVVDRPMETACGFVEPVPNAFYCPLDRTVYLVPQFLVDQEAAFGDYAPIAVLAHEWGHHVQALLGIRTATTKPMELQADCLLGVFTAHADESGLLDYGDFLEALTTSLEFGDPLGLPEDHPGAHGAPEERVKALTRGFGGGPVAGCALPLGEVAEPTDLPPPPELATGPDEANSLALPQPVAAYLPGVLPVEHAACFRIDETETPGFDEMVDRLAPAADAADRLVEWGWRESAYIVFSCDEPPRRGAGYVVVGLHHFAAGSAAQAALPYFAAARAAGTTLVPEEGPAVGDGAVLLSGSAVNGTEATLYATVGPVLIRVSAVSPAGDPRAEAEVVVRQIVSVMGSAEGPALGATAYLPGALLLPHRACFRVEEGLAFDLESLAATFPDPAATADWLREAGWQDGARLTFACDDPPAGGASWVQVSVHRFADPSGAQAAADRFAEGRASGSALRFVEPPTLGDYAVALNGPVDNGTEVSIYASHGPLLIRVTGVSPSGEPTADAEAVLGQVLAIAF</sequence>
<gene>
    <name evidence="7" type="ORF">AVDCRST_MAG59-4664</name>
</gene>
<evidence type="ECO:0000256" key="2">
    <source>
        <dbReference type="ARBA" id="ARBA00022692"/>
    </source>
</evidence>
<protein>
    <recommendedName>
        <fullName evidence="8">YpfJ protein, zinc metalloprotease superfamily</fullName>
    </recommendedName>
</protein>
<dbReference type="PANTHER" id="PTHR30168:SF0">
    <property type="entry name" value="INNER MEMBRANE PROTEIN"/>
    <property type="match status" value="1"/>
</dbReference>
<reference evidence="7" key="1">
    <citation type="submission" date="2020-02" db="EMBL/GenBank/DDBJ databases">
        <authorList>
            <person name="Meier V. D."/>
        </authorList>
    </citation>
    <scope>NUCLEOTIDE SEQUENCE</scope>
    <source>
        <strain evidence="7">AVDCRST_MAG59</strain>
    </source>
</reference>
<accession>A0A6J4VJF2</accession>
<keyword evidence="2" id="KW-0812">Transmembrane</keyword>
<name>A0A6J4VJF2_9BACT</name>
<feature type="chain" id="PRO_5026797056" description="YpfJ protein, zinc metalloprotease superfamily" evidence="6">
    <location>
        <begin position="27"/>
        <end position="591"/>
    </location>
</feature>
<dbReference type="PANTHER" id="PTHR30168">
    <property type="entry name" value="PUTATIVE MEMBRANE PROTEIN YPFJ"/>
    <property type="match status" value="1"/>
</dbReference>
<dbReference type="GO" id="GO:0016020">
    <property type="term" value="C:membrane"/>
    <property type="evidence" value="ECO:0007669"/>
    <property type="project" value="UniProtKB-SubCell"/>
</dbReference>
<evidence type="ECO:0000256" key="1">
    <source>
        <dbReference type="ARBA" id="ARBA00004167"/>
    </source>
</evidence>
<comment type="subcellular location">
    <subcellularLocation>
        <location evidence="1">Membrane</location>
        <topology evidence="1">Single-pass membrane protein</topology>
    </subcellularLocation>
</comment>
<dbReference type="InterPro" id="IPR007343">
    <property type="entry name" value="Uncharacterised_pept_Zn_put"/>
</dbReference>
<evidence type="ECO:0000256" key="5">
    <source>
        <dbReference type="SAM" id="MobiDB-lite"/>
    </source>
</evidence>
<dbReference type="EMBL" id="CADCWF010000340">
    <property type="protein sequence ID" value="CAA9580396.1"/>
    <property type="molecule type" value="Genomic_DNA"/>
</dbReference>
<proteinExistence type="predicted"/>
<keyword evidence="6" id="KW-0732">Signal</keyword>
<evidence type="ECO:0008006" key="8">
    <source>
        <dbReference type="Google" id="ProtNLM"/>
    </source>
</evidence>
<dbReference type="Pfam" id="PF04228">
    <property type="entry name" value="Zn_peptidase"/>
    <property type="match status" value="1"/>
</dbReference>
<keyword evidence="3" id="KW-1133">Transmembrane helix</keyword>
<evidence type="ECO:0000256" key="6">
    <source>
        <dbReference type="SAM" id="SignalP"/>
    </source>
</evidence>